<dbReference type="HOGENOM" id="CLU_2448536_0_0_10"/>
<gene>
    <name evidence="1" type="ORF">BACSTE_03313</name>
</gene>
<protein>
    <submittedName>
        <fullName evidence="1">Uncharacterized protein</fullName>
    </submittedName>
</protein>
<accession>B0NUX7</accession>
<dbReference type="Proteomes" id="UP000004713">
    <property type="component" value="Unassembled WGS sequence"/>
</dbReference>
<reference evidence="1 2" key="1">
    <citation type="submission" date="2007-11" db="EMBL/GenBank/DDBJ databases">
        <title>Draft genome sequence of Bacteroides stercoris(ATCC 43183).</title>
        <authorList>
            <person name="Sudarsanam P."/>
            <person name="Ley R."/>
            <person name="Guruge J."/>
            <person name="Turnbaugh P.J."/>
            <person name="Mahowald M."/>
            <person name="Liep D."/>
            <person name="Gordon J."/>
        </authorList>
    </citation>
    <scope>NUCLEOTIDE SEQUENCE [LARGE SCALE GENOMIC DNA]</scope>
    <source>
        <strain evidence="1 2">ATCC 43183</strain>
    </source>
</reference>
<organism evidence="1 2">
    <name type="scientific">Bacteroides stercoris ATCC 43183</name>
    <dbReference type="NCBI Taxonomy" id="449673"/>
    <lineage>
        <taxon>Bacteria</taxon>
        <taxon>Pseudomonadati</taxon>
        <taxon>Bacteroidota</taxon>
        <taxon>Bacteroidia</taxon>
        <taxon>Bacteroidales</taxon>
        <taxon>Bacteroidaceae</taxon>
        <taxon>Bacteroides</taxon>
    </lineage>
</organism>
<dbReference type="EMBL" id="ABFZ02000022">
    <property type="protein sequence ID" value="EDS14169.1"/>
    <property type="molecule type" value="Genomic_DNA"/>
</dbReference>
<comment type="caution">
    <text evidence="1">The sequence shown here is derived from an EMBL/GenBank/DDBJ whole genome shotgun (WGS) entry which is preliminary data.</text>
</comment>
<sequence>MHGTMPAIAKEKQVFLTIHFPKYDFTQSGGYGQRVIKYAVRIDIAGKFRFGKPCAHIGCKAGAQQQQVVRMPQARQMGGKFDRSNEVHT</sequence>
<proteinExistence type="predicted"/>
<name>B0NUX7_BACSE</name>
<reference evidence="1 2" key="2">
    <citation type="submission" date="2007-11" db="EMBL/GenBank/DDBJ databases">
        <authorList>
            <person name="Fulton L."/>
            <person name="Clifton S."/>
            <person name="Fulton B."/>
            <person name="Xu J."/>
            <person name="Minx P."/>
            <person name="Pepin K.H."/>
            <person name="Johnson M."/>
            <person name="Thiruvilangam P."/>
            <person name="Bhonagiri V."/>
            <person name="Nash W.E."/>
            <person name="Mardis E.R."/>
            <person name="Wilson R.K."/>
        </authorList>
    </citation>
    <scope>NUCLEOTIDE SEQUENCE [LARGE SCALE GENOMIC DNA]</scope>
    <source>
        <strain evidence="1 2">ATCC 43183</strain>
    </source>
</reference>
<evidence type="ECO:0000313" key="1">
    <source>
        <dbReference type="EMBL" id="EDS14169.1"/>
    </source>
</evidence>
<dbReference type="AlphaFoldDB" id="B0NUX7"/>
<evidence type="ECO:0000313" key="2">
    <source>
        <dbReference type="Proteomes" id="UP000004713"/>
    </source>
</evidence>